<dbReference type="InterPro" id="IPR053144">
    <property type="entry name" value="Acetyltransferase_Butenolide"/>
</dbReference>
<dbReference type="PANTHER" id="PTHR43233">
    <property type="entry name" value="FAMILY N-ACETYLTRANSFERASE, PUTATIVE (AFU_ORTHOLOGUE AFUA_6G03350)-RELATED"/>
    <property type="match status" value="1"/>
</dbReference>
<dbReference type="InterPro" id="IPR000182">
    <property type="entry name" value="GNAT_dom"/>
</dbReference>
<evidence type="ECO:0000313" key="2">
    <source>
        <dbReference type="EMBL" id="MCU6792134.1"/>
    </source>
</evidence>
<dbReference type="PANTHER" id="PTHR43233:SF1">
    <property type="entry name" value="FAMILY N-ACETYLTRANSFERASE, PUTATIVE (AFU_ORTHOLOGUE AFUA_6G03350)-RELATED"/>
    <property type="match status" value="1"/>
</dbReference>
<dbReference type="InterPro" id="IPR016181">
    <property type="entry name" value="Acyl_CoA_acyltransferase"/>
</dbReference>
<dbReference type="RefSeq" id="WP_262683536.1">
    <property type="nucleotide sequence ID" value="NZ_JAOQIO010000019.1"/>
</dbReference>
<gene>
    <name evidence="2" type="ORF">OB236_08345</name>
</gene>
<feature type="domain" description="N-acetyltransferase" evidence="1">
    <location>
        <begin position="5"/>
        <end position="137"/>
    </location>
</feature>
<accession>A0ABT2UBX5</accession>
<sequence>MNRTYIVNQLSERHFQDLMNLYNEASWTKTRTSDQVREMIDNSYIFGLCDSESDQLIGFTRVVTDYVFRATIYDVIVLKQFQGEGFGRLLIEAVVNSTLIKGIERVDLFCADNKVMFYEKWGFKQVPITTNYMSLMK</sequence>
<dbReference type="Proteomes" id="UP001652445">
    <property type="component" value="Unassembled WGS sequence"/>
</dbReference>
<name>A0ABT2UBX5_9BACL</name>
<dbReference type="SUPFAM" id="SSF55729">
    <property type="entry name" value="Acyl-CoA N-acyltransferases (Nat)"/>
    <property type="match status" value="1"/>
</dbReference>
<evidence type="ECO:0000259" key="1">
    <source>
        <dbReference type="PROSITE" id="PS51186"/>
    </source>
</evidence>
<reference evidence="2 3" key="1">
    <citation type="submission" date="2022-09" db="EMBL/GenBank/DDBJ databases">
        <authorList>
            <person name="Han X.L."/>
            <person name="Wang Q."/>
            <person name="Lu T."/>
        </authorList>
    </citation>
    <scope>NUCLEOTIDE SEQUENCE [LARGE SCALE GENOMIC DNA]</scope>
    <source>
        <strain evidence="2 3">WQ 127069</strain>
    </source>
</reference>
<comment type="caution">
    <text evidence="2">The sequence shown here is derived from an EMBL/GenBank/DDBJ whole genome shotgun (WGS) entry which is preliminary data.</text>
</comment>
<dbReference type="EMBL" id="JAOQIO010000019">
    <property type="protein sequence ID" value="MCU6792134.1"/>
    <property type="molecule type" value="Genomic_DNA"/>
</dbReference>
<organism evidence="2 3">
    <name type="scientific">Paenibacillus baimaensis</name>
    <dbReference type="NCBI Taxonomy" id="2982185"/>
    <lineage>
        <taxon>Bacteria</taxon>
        <taxon>Bacillati</taxon>
        <taxon>Bacillota</taxon>
        <taxon>Bacilli</taxon>
        <taxon>Bacillales</taxon>
        <taxon>Paenibacillaceae</taxon>
        <taxon>Paenibacillus</taxon>
    </lineage>
</organism>
<dbReference type="CDD" id="cd04301">
    <property type="entry name" value="NAT_SF"/>
    <property type="match status" value="1"/>
</dbReference>
<dbReference type="Gene3D" id="3.40.630.30">
    <property type="match status" value="1"/>
</dbReference>
<dbReference type="Pfam" id="PF13673">
    <property type="entry name" value="Acetyltransf_10"/>
    <property type="match status" value="1"/>
</dbReference>
<dbReference type="PROSITE" id="PS51186">
    <property type="entry name" value="GNAT"/>
    <property type="match status" value="1"/>
</dbReference>
<evidence type="ECO:0000313" key="3">
    <source>
        <dbReference type="Proteomes" id="UP001652445"/>
    </source>
</evidence>
<keyword evidence="3" id="KW-1185">Reference proteome</keyword>
<proteinExistence type="predicted"/>
<protein>
    <submittedName>
        <fullName evidence="2">GNAT family N-acetyltransferase</fullName>
    </submittedName>
</protein>